<keyword evidence="8" id="KW-0175">Coiled coil</keyword>
<dbReference type="GO" id="GO:0000796">
    <property type="term" value="C:condensin complex"/>
    <property type="evidence" value="ECO:0007669"/>
    <property type="project" value="InterPro"/>
</dbReference>
<keyword evidence="4" id="KW-0132">Cell division</keyword>
<dbReference type="Pfam" id="PF12719">
    <property type="entry name" value="Cnd3"/>
    <property type="match status" value="1"/>
</dbReference>
<gene>
    <name evidence="11" type="ORF">PLBR_LOCUS4950</name>
</gene>
<feature type="compositionally biased region" description="Low complexity" evidence="9">
    <location>
        <begin position="1122"/>
        <end position="1138"/>
    </location>
</feature>
<evidence type="ECO:0000256" key="6">
    <source>
        <dbReference type="ARBA" id="ARBA00023067"/>
    </source>
</evidence>
<keyword evidence="11" id="KW-0496">Mitochondrion</keyword>
<dbReference type="InterPro" id="IPR011989">
    <property type="entry name" value="ARM-like"/>
</dbReference>
<protein>
    <recommendedName>
        <fullName evidence="10">Nuclear condensin complex subunit 3 C-terminal domain-containing protein</fullName>
    </recommendedName>
</protein>
<reference evidence="11 12" key="1">
    <citation type="submission" date="2018-03" db="EMBL/GenBank/DDBJ databases">
        <authorList>
            <person name="Fogelqvist J."/>
        </authorList>
    </citation>
    <scope>NUCLEOTIDE SEQUENCE [LARGE SCALE GENOMIC DNA]</scope>
</reference>
<feature type="compositionally biased region" description="Basic and acidic residues" evidence="9">
    <location>
        <begin position="1158"/>
        <end position="1169"/>
    </location>
</feature>
<feature type="region of interest" description="Disordered" evidence="9">
    <location>
        <begin position="848"/>
        <end position="1305"/>
    </location>
</feature>
<comment type="subcellular location">
    <subcellularLocation>
        <location evidence="1">Chromosome</location>
    </subcellularLocation>
</comment>
<evidence type="ECO:0000256" key="5">
    <source>
        <dbReference type="ARBA" id="ARBA00022776"/>
    </source>
</evidence>
<accession>A0A3P3YC43</accession>
<feature type="compositionally biased region" description="Low complexity" evidence="9">
    <location>
        <begin position="950"/>
        <end position="966"/>
    </location>
</feature>
<feature type="coiled-coil region" evidence="8">
    <location>
        <begin position="448"/>
        <end position="485"/>
    </location>
</feature>
<sequence length="1350" mass="148385">MDAVDQQELATALTEVSKSFAAHGRWAKHLLDAFERSPKLFMTEFLPQIYRLLLIFKRCASVERVVQFVCRLAVEPTTNPRLNGKMAFVIVQKLLGFHSAKDKAVRFRVCQIIGVILSKMTDGTELSDELLDEIQSTMLLRIKDKVAAVRAMSCLCLARLQDPTNLDDDVVSAIIFAAEHDSSNIVRKSALANLGVSKATLPYILARIKDTCADVRLAALKVCSEKLAMKALSISQRTTLLYAAITDRDNEVKKACEELLIPTWLAQCDNSIFVFLSCLDVQEFEKESERIAAFCVSHQISKDMCSDWKLETDADLSPEKALVWRVYAEQLRKQKKFDIIESAFPVPVEFADTLRAHHTNTFVTSQLLKVFTVIEIDEVGRSVLTNLFLEWLRSSETDVLLIPSIMKALYRILVHRQSVVTGESEFTTNTLLVLADLRDPLEEIGPNDDQRKQQEAEMEQRYEDLKQQLEEAQALKTEYIRLEDFGGASEQKKLISEIEKEMQDIDDVLTAKETVEHAKWQRLIAVTSSLLQHVRRTPFSSLHDLCESTIHPAIIHESELIREPALRCLCLYSLLDAETARSNLTIFTKAIYNDVPSVQLTSIKSCFDLLMVHDLCQDADVRESVIGVLVEFLSSEDSELRTTAVKGFAKLLFNDRISNVNILCTLIILLFNPTTEDDVELRQTLSLFFPLYCEESHTHRSSLGEAILPACRIFINAPHQSPLRKVASSQVAPFVLFLVGNDPNDIGSLAFDLVAELLSNTSNPAHVRFLSHMLSLVPLDAVTGTQIKELTLLAKRATDEIEDKISLRQLTKCLSALSLKDSSPDMPLSQAEIASLDLRIAANRLPVPEPDASMESVPRPPTLSDIVIPSASSGDESHLSDDAPVKSVHRRRLQAPAKRFADLASPPPARAGPPARQPKEKITRRSRKAAASKTPESIARSSISRRRPRPSQTDSSPSAPPALSDDGNVQDAPILYSSPARVSVPEPSLEDAQADESNGNQKLDGRDHCAGAQKEGDRDVDSDDQKRDDRDDSADKQKHDDHGGVSALHAEPASVGVDAGEAGRHDSPAPSMSYPSEPVSPAVASLPDMGPLELGPRRKSKMTGIAALSSPRVTVPPKRQKSSNSSREPSSRKPSSNSGTPSVALKPVQRFPLRSSRRPTEDEGLKEKALPPPKPKAPKEKVLPPPKLKTAKDKGLPAAAAKARESSRGDPQSAAIARPVNASTRQASSRPTSSQTKRDVGVQRQAKKRQKVEDTGKGSQGMSAPKLLSRLHSSAAKEQVDPNIPSAKRATASKKPALSKKKALEESATSYDAILSTLLLSDDEEDVRGSAGRAQGGAQMIQDIDDALSL</sequence>
<feature type="domain" description="Nuclear condensin complex subunit 3 C-terminal" evidence="10">
    <location>
        <begin position="524"/>
        <end position="777"/>
    </location>
</feature>
<evidence type="ECO:0000259" key="10">
    <source>
        <dbReference type="Pfam" id="PF12719"/>
    </source>
</evidence>
<proteinExistence type="inferred from homology"/>
<dbReference type="Gene3D" id="1.25.10.10">
    <property type="entry name" value="Leucine-rich Repeat Variant"/>
    <property type="match status" value="1"/>
</dbReference>
<keyword evidence="7" id="KW-0131">Cell cycle</keyword>
<evidence type="ECO:0000256" key="1">
    <source>
        <dbReference type="ARBA" id="ARBA00004286"/>
    </source>
</evidence>
<evidence type="ECO:0000256" key="4">
    <source>
        <dbReference type="ARBA" id="ARBA00022618"/>
    </source>
</evidence>
<evidence type="ECO:0000313" key="11">
    <source>
        <dbReference type="EMBL" id="SPQ97735.1"/>
    </source>
</evidence>
<evidence type="ECO:0000256" key="7">
    <source>
        <dbReference type="ARBA" id="ARBA00023306"/>
    </source>
</evidence>
<geneLocation type="mitochondrion" evidence="11"/>
<feature type="compositionally biased region" description="Basic and acidic residues" evidence="9">
    <location>
        <begin position="1003"/>
        <end position="1043"/>
    </location>
</feature>
<keyword evidence="6" id="KW-0226">DNA condensation</keyword>
<feature type="compositionally biased region" description="Polar residues" evidence="9">
    <location>
        <begin position="1221"/>
        <end position="1235"/>
    </location>
</feature>
<evidence type="ECO:0000256" key="8">
    <source>
        <dbReference type="SAM" id="Coils"/>
    </source>
</evidence>
<name>A0A3P3YC43_PLABS</name>
<dbReference type="Proteomes" id="UP000290189">
    <property type="component" value="Unassembled WGS sequence"/>
</dbReference>
<dbReference type="GO" id="GO:0007076">
    <property type="term" value="P:mitotic chromosome condensation"/>
    <property type="evidence" value="ECO:0007669"/>
    <property type="project" value="InterPro"/>
</dbReference>
<organism evidence="11 12">
    <name type="scientific">Plasmodiophora brassicae</name>
    <name type="common">Clubroot disease agent</name>
    <dbReference type="NCBI Taxonomy" id="37360"/>
    <lineage>
        <taxon>Eukaryota</taxon>
        <taxon>Sar</taxon>
        <taxon>Rhizaria</taxon>
        <taxon>Endomyxa</taxon>
        <taxon>Phytomyxea</taxon>
        <taxon>Plasmodiophorida</taxon>
        <taxon>Plasmodiophoridae</taxon>
        <taxon>Plasmodiophora</taxon>
    </lineage>
</organism>
<dbReference type="InterPro" id="IPR025977">
    <property type="entry name" value="Cnd3_C"/>
</dbReference>
<keyword evidence="5" id="KW-0498">Mitosis</keyword>
<comment type="similarity">
    <text evidence="2">Belongs to the CND3 (condensin subunit 3) family.</text>
</comment>
<evidence type="ECO:0000313" key="12">
    <source>
        <dbReference type="Proteomes" id="UP000290189"/>
    </source>
</evidence>
<evidence type="ECO:0000256" key="3">
    <source>
        <dbReference type="ARBA" id="ARBA00022454"/>
    </source>
</evidence>
<dbReference type="EMBL" id="OVEO01000008">
    <property type="protein sequence ID" value="SPQ97735.1"/>
    <property type="molecule type" value="Genomic_DNA"/>
</dbReference>
<dbReference type="GO" id="GO:0000793">
    <property type="term" value="C:condensed chromosome"/>
    <property type="evidence" value="ECO:0007669"/>
    <property type="project" value="TreeGrafter"/>
</dbReference>
<evidence type="ECO:0000256" key="2">
    <source>
        <dbReference type="ARBA" id="ARBA00006533"/>
    </source>
</evidence>
<feature type="compositionally biased region" description="Basic and acidic residues" evidence="9">
    <location>
        <begin position="875"/>
        <end position="884"/>
    </location>
</feature>
<dbReference type="PANTHER" id="PTHR14418:SF5">
    <property type="entry name" value="CONDENSIN COMPLEX SUBUNIT 3"/>
    <property type="match status" value="1"/>
</dbReference>
<dbReference type="SUPFAM" id="SSF48371">
    <property type="entry name" value="ARM repeat"/>
    <property type="match status" value="1"/>
</dbReference>
<dbReference type="GO" id="GO:0051301">
    <property type="term" value="P:cell division"/>
    <property type="evidence" value="ECO:0007669"/>
    <property type="project" value="UniProtKB-KW"/>
</dbReference>
<dbReference type="PANTHER" id="PTHR14418">
    <property type="entry name" value="CONDENSIN COMPLEX SUBUNIT 3-RELATED"/>
    <property type="match status" value="1"/>
</dbReference>
<dbReference type="InterPro" id="IPR027165">
    <property type="entry name" value="CND3"/>
</dbReference>
<dbReference type="InterPro" id="IPR016024">
    <property type="entry name" value="ARM-type_fold"/>
</dbReference>
<keyword evidence="3" id="KW-0158">Chromosome</keyword>
<evidence type="ECO:0000256" key="9">
    <source>
        <dbReference type="SAM" id="MobiDB-lite"/>
    </source>
</evidence>